<accession>A0A1F6DTZ9</accession>
<evidence type="ECO:0000313" key="2">
    <source>
        <dbReference type="Proteomes" id="UP000177232"/>
    </source>
</evidence>
<sequence length="125" mass="14055">MKIMMLSVTTTETVGAHFVGFFNEKRMGAEKNVLKEGLSHCLVHWLENWSDYNLGEYSEERCDALLDKLADNVIASISPNIEYDVSGFPINTRKSFGGVFHGEHTREDGQEESLTQELQEIAASL</sequence>
<gene>
    <name evidence="1" type="ORF">A3C94_00050</name>
</gene>
<protein>
    <submittedName>
        <fullName evidence="1">Uncharacterized protein</fullName>
    </submittedName>
</protein>
<dbReference type="AlphaFoldDB" id="A0A1F6DTZ9"/>
<organism evidence="1 2">
    <name type="scientific">Candidatus Kaiserbacteria bacterium RIFCSPHIGHO2_02_FULL_55_17</name>
    <dbReference type="NCBI Taxonomy" id="1798496"/>
    <lineage>
        <taxon>Bacteria</taxon>
        <taxon>Candidatus Kaiseribacteriota</taxon>
    </lineage>
</organism>
<evidence type="ECO:0000313" key="1">
    <source>
        <dbReference type="EMBL" id="OGG64914.1"/>
    </source>
</evidence>
<dbReference type="Proteomes" id="UP000177232">
    <property type="component" value="Unassembled WGS sequence"/>
</dbReference>
<proteinExistence type="predicted"/>
<comment type="caution">
    <text evidence="1">The sequence shown here is derived from an EMBL/GenBank/DDBJ whole genome shotgun (WGS) entry which is preliminary data.</text>
</comment>
<reference evidence="1 2" key="1">
    <citation type="journal article" date="2016" name="Nat. Commun.">
        <title>Thousands of microbial genomes shed light on interconnected biogeochemical processes in an aquifer system.</title>
        <authorList>
            <person name="Anantharaman K."/>
            <person name="Brown C.T."/>
            <person name="Hug L.A."/>
            <person name="Sharon I."/>
            <person name="Castelle C.J."/>
            <person name="Probst A.J."/>
            <person name="Thomas B.C."/>
            <person name="Singh A."/>
            <person name="Wilkins M.J."/>
            <person name="Karaoz U."/>
            <person name="Brodie E.L."/>
            <person name="Williams K.H."/>
            <person name="Hubbard S.S."/>
            <person name="Banfield J.F."/>
        </authorList>
    </citation>
    <scope>NUCLEOTIDE SEQUENCE [LARGE SCALE GENOMIC DNA]</scope>
</reference>
<dbReference type="EMBL" id="MFLJ01000007">
    <property type="protein sequence ID" value="OGG64914.1"/>
    <property type="molecule type" value="Genomic_DNA"/>
</dbReference>
<name>A0A1F6DTZ9_9BACT</name>